<dbReference type="EMBL" id="JABEPQ010000010">
    <property type="protein sequence ID" value="NNM48311.1"/>
    <property type="molecule type" value="Genomic_DNA"/>
</dbReference>
<sequence>MVFPFPVAGDHVRLAYRELHIAINGTEEQEEALGGHALLPQPLELTTCLDPELRHDLWKWREDVVIWLNREYTRGRLRPHPGCWPVHPHLVHEIAVLADQRRRAGLALTIDALEEWHRYCLTAFTDRIRDRLRAHCDDEHKIWPAQAAAQRASGRRQPPEKREHRRPRHRRAARQPAGLRAARTGQLAAAGRGRPRHRRDQGRPARCASAHPY</sequence>
<evidence type="ECO:0000313" key="3">
    <source>
        <dbReference type="Proteomes" id="UP000588586"/>
    </source>
</evidence>
<feature type="compositionally biased region" description="Basic residues" evidence="1">
    <location>
        <begin position="163"/>
        <end position="173"/>
    </location>
</feature>
<dbReference type="RefSeq" id="WP_171245430.1">
    <property type="nucleotide sequence ID" value="NZ_JABEPQ010000010.1"/>
</dbReference>
<feature type="region of interest" description="Disordered" evidence="1">
    <location>
        <begin position="143"/>
        <end position="213"/>
    </location>
</feature>
<organism evidence="2 3">
    <name type="scientific">Knoellia koreensis</name>
    <dbReference type="NCBI Taxonomy" id="2730921"/>
    <lineage>
        <taxon>Bacteria</taxon>
        <taxon>Bacillati</taxon>
        <taxon>Actinomycetota</taxon>
        <taxon>Actinomycetes</taxon>
        <taxon>Micrococcales</taxon>
        <taxon>Intrasporangiaceae</taxon>
        <taxon>Knoellia</taxon>
    </lineage>
</organism>
<dbReference type="AlphaFoldDB" id="A0A849HPH1"/>
<evidence type="ECO:0000256" key="1">
    <source>
        <dbReference type="SAM" id="MobiDB-lite"/>
    </source>
</evidence>
<keyword evidence="3" id="KW-1185">Reference proteome</keyword>
<accession>A0A849HPH1</accession>
<comment type="caution">
    <text evidence="2">The sequence shown here is derived from an EMBL/GenBank/DDBJ whole genome shotgun (WGS) entry which is preliminary data.</text>
</comment>
<name>A0A849HPH1_9MICO</name>
<gene>
    <name evidence="2" type="ORF">HJG52_20180</name>
</gene>
<evidence type="ECO:0000313" key="2">
    <source>
        <dbReference type="EMBL" id="NNM48311.1"/>
    </source>
</evidence>
<dbReference type="Proteomes" id="UP000588586">
    <property type="component" value="Unassembled WGS sequence"/>
</dbReference>
<protein>
    <submittedName>
        <fullName evidence="2">Uncharacterized protein</fullName>
    </submittedName>
</protein>
<reference evidence="2 3" key="1">
    <citation type="submission" date="2020-04" db="EMBL/GenBank/DDBJ databases">
        <title>Knoellia sp. isolate from air conditioner.</title>
        <authorList>
            <person name="Chea S."/>
            <person name="Kim D.-U."/>
        </authorList>
    </citation>
    <scope>NUCLEOTIDE SEQUENCE [LARGE SCALE GENOMIC DNA]</scope>
    <source>
        <strain evidence="2 3">DB2414S</strain>
    </source>
</reference>
<proteinExistence type="predicted"/>
<feature type="compositionally biased region" description="Low complexity" evidence="1">
    <location>
        <begin position="144"/>
        <end position="156"/>
    </location>
</feature>